<reference evidence="3" key="1">
    <citation type="submission" date="2018-07" db="EMBL/GenBank/DDBJ databases">
        <title>Complete Genome Sequence of Spiroplasma phoeniceum.</title>
        <authorList>
            <person name="Davis R.E."/>
            <person name="Shao J.Y."/>
            <person name="Zhao Y."/>
            <person name="Silver A."/>
            <person name="Stump z."/>
            <person name="Gasparich G."/>
        </authorList>
    </citation>
    <scope>NUCLEOTIDE SEQUENCE [LARGE SCALE GENOMIC DNA]</scope>
    <source>
        <strain evidence="1 3">P40</strain>
        <plasmid evidence="1 3">pSPh535</plasmid>
    </source>
</reference>
<keyword evidence="2" id="KW-0614">Plasmid</keyword>
<dbReference type="PROSITE" id="PS51257">
    <property type="entry name" value="PROKAR_LIPOPROTEIN"/>
    <property type="match status" value="1"/>
</dbReference>
<reference evidence="2" key="2">
    <citation type="submission" date="2018-08" db="EMBL/GenBank/DDBJ databases">
        <title>Complete Genome Sequence of Spiroplasma phoeniceum.</title>
        <authorList>
            <person name="Davis R.E."/>
            <person name="Shao J.Y."/>
            <person name="Zhao Y."/>
            <person name="Silver A."/>
            <person name="Stump z."/>
            <person name="Gasparich G."/>
        </authorList>
    </citation>
    <scope>NUCLEOTIDE SEQUENCE</scope>
    <source>
        <strain evidence="2">P40</strain>
        <plasmid evidence="2">pSPh535</plasmid>
    </source>
</reference>
<dbReference type="KEGG" id="sphh:SDAV_003007"/>
<name>A0A345DSQ9_9MOLU</name>
<evidence type="ECO:0000313" key="2">
    <source>
        <dbReference type="EMBL" id="AXF97250.1"/>
    </source>
</evidence>
<accession>A0A345DSQ9</accession>
<evidence type="ECO:0008006" key="4">
    <source>
        <dbReference type="Google" id="ProtNLM"/>
    </source>
</evidence>
<dbReference type="EMBL" id="CP031089">
    <property type="protein sequence ID" value="AXF97204.1"/>
    <property type="molecule type" value="Genomic_DNA"/>
</dbReference>
<dbReference type="EMBL" id="CP031089">
    <property type="protein sequence ID" value="AXF97250.1"/>
    <property type="molecule type" value="Genomic_DNA"/>
</dbReference>
<dbReference type="InterPro" id="IPR054816">
    <property type="entry name" value="Lipoprotein_mollicutes-type_CS"/>
</dbReference>
<evidence type="ECO:0000313" key="1">
    <source>
        <dbReference type="EMBL" id="AXF97204.1"/>
    </source>
</evidence>
<sequence>MKKILSLIGAVSLTAAGASSVVACLYEKKKEYTDKELLKLKEINKIDTANQEIKENLEWISPKEEPFNIIDNYNHYFYVVWRGDENYLWRIIKFKYNSYSKVLDTDIVNNSIALVSSEQETYLVVKDNKTDNYILIESHYIVLIIEHILKQFIVEIYIQKNPI</sequence>
<keyword evidence="3" id="KW-1185">Reference proteome</keyword>
<dbReference type="Proteomes" id="UP000253689">
    <property type="component" value="Plasmid pSPh535"/>
</dbReference>
<dbReference type="AlphaFoldDB" id="A0A345DSQ9"/>
<dbReference type="NCBIfam" id="NF038029">
    <property type="entry name" value="LP_plasma"/>
    <property type="match status" value="1"/>
</dbReference>
<protein>
    <recommendedName>
        <fullName evidence="4">Lipoprotein</fullName>
    </recommendedName>
</protein>
<gene>
    <name evidence="1" type="ORF">SDAV_003007</name>
    <name evidence="2" type="ORF">SDAV_003055</name>
</gene>
<evidence type="ECO:0000313" key="3">
    <source>
        <dbReference type="Proteomes" id="UP000253689"/>
    </source>
</evidence>
<proteinExistence type="predicted"/>
<dbReference type="RefSeq" id="WP_114565612.1">
    <property type="nucleotide sequence ID" value="NZ_CP031089.1"/>
</dbReference>
<dbReference type="KEGG" id="sphh:SDAV_003055"/>
<geneLocation type="plasmid" evidence="2 3">
    <name>pSPh535</name>
</geneLocation>
<organism evidence="2 3">
    <name type="scientific">Spiroplasma phoeniceum P40</name>
    <dbReference type="NCBI Taxonomy" id="1276259"/>
    <lineage>
        <taxon>Bacteria</taxon>
        <taxon>Bacillati</taxon>
        <taxon>Mycoplasmatota</taxon>
        <taxon>Mollicutes</taxon>
        <taxon>Entomoplasmatales</taxon>
        <taxon>Spiroplasmataceae</taxon>
        <taxon>Spiroplasma</taxon>
    </lineage>
</organism>